<gene>
    <name evidence="2" type="ORF">ABIE08_000324</name>
</gene>
<sequence length="70" mass="7976">MQRLGEEYMMPRQQATLATQTGPREENLQSHYKALNPCLAAAVLHARPSEKKLPQMTMSRSGEDRDSEME</sequence>
<reference evidence="2 3" key="1">
    <citation type="submission" date="2024-06" db="EMBL/GenBank/DDBJ databases">
        <title>Sorghum-associated microbial communities from plants grown in Nebraska, USA.</title>
        <authorList>
            <person name="Schachtman D."/>
        </authorList>
    </citation>
    <scope>NUCLEOTIDE SEQUENCE [LARGE SCALE GENOMIC DNA]</scope>
    <source>
        <strain evidence="2 3">3207</strain>
    </source>
</reference>
<protein>
    <submittedName>
        <fullName evidence="2">Uncharacterized protein</fullName>
    </submittedName>
</protein>
<accession>A0ABV2QVH1</accession>
<comment type="caution">
    <text evidence="2">The sequence shown here is derived from an EMBL/GenBank/DDBJ whole genome shotgun (WGS) entry which is preliminary data.</text>
</comment>
<evidence type="ECO:0000313" key="3">
    <source>
        <dbReference type="Proteomes" id="UP001549321"/>
    </source>
</evidence>
<organism evidence="2 3">
    <name type="scientific">Kaistia defluvii</name>
    <dbReference type="NCBI Taxonomy" id="410841"/>
    <lineage>
        <taxon>Bacteria</taxon>
        <taxon>Pseudomonadati</taxon>
        <taxon>Pseudomonadota</taxon>
        <taxon>Alphaproteobacteria</taxon>
        <taxon>Hyphomicrobiales</taxon>
        <taxon>Kaistiaceae</taxon>
        <taxon>Kaistia</taxon>
    </lineage>
</organism>
<keyword evidence="3" id="KW-1185">Reference proteome</keyword>
<evidence type="ECO:0000313" key="2">
    <source>
        <dbReference type="EMBL" id="MET4632411.1"/>
    </source>
</evidence>
<proteinExistence type="predicted"/>
<evidence type="ECO:0000256" key="1">
    <source>
        <dbReference type="SAM" id="MobiDB-lite"/>
    </source>
</evidence>
<feature type="region of interest" description="Disordered" evidence="1">
    <location>
        <begin position="1"/>
        <end position="27"/>
    </location>
</feature>
<feature type="region of interest" description="Disordered" evidence="1">
    <location>
        <begin position="49"/>
        <end position="70"/>
    </location>
</feature>
<name>A0ABV2QVH1_9HYPH</name>
<dbReference type="Proteomes" id="UP001549321">
    <property type="component" value="Unassembled WGS sequence"/>
</dbReference>
<feature type="compositionally biased region" description="Polar residues" evidence="1">
    <location>
        <begin position="13"/>
        <end position="22"/>
    </location>
</feature>
<dbReference type="EMBL" id="JBEPSM010000001">
    <property type="protein sequence ID" value="MET4632411.1"/>
    <property type="molecule type" value="Genomic_DNA"/>
</dbReference>